<dbReference type="EMBL" id="SMKR01000052">
    <property type="protein sequence ID" value="TDD25815.1"/>
    <property type="molecule type" value="Genomic_DNA"/>
</dbReference>
<feature type="signal peptide" evidence="2">
    <location>
        <begin position="1"/>
        <end position="23"/>
    </location>
</feature>
<dbReference type="PROSITE" id="PS51257">
    <property type="entry name" value="PROKAR_LIPOPROTEIN"/>
    <property type="match status" value="1"/>
</dbReference>
<evidence type="ECO:0000313" key="3">
    <source>
        <dbReference type="EMBL" id="TDD25815.1"/>
    </source>
</evidence>
<gene>
    <name evidence="3" type="ORF">E1218_14185</name>
</gene>
<evidence type="ECO:0000256" key="1">
    <source>
        <dbReference type="SAM" id="MobiDB-lite"/>
    </source>
</evidence>
<keyword evidence="2" id="KW-0732">Signal</keyword>
<name>A0A4R4X691_9ACTN</name>
<reference evidence="3 4" key="1">
    <citation type="submission" date="2019-02" db="EMBL/GenBank/DDBJ databases">
        <title>Draft genome sequences of novel Actinobacteria.</title>
        <authorList>
            <person name="Sahin N."/>
            <person name="Ay H."/>
            <person name="Saygin H."/>
        </authorList>
    </citation>
    <scope>NUCLEOTIDE SEQUENCE [LARGE SCALE GENOMIC DNA]</scope>
    <source>
        <strain evidence="3 4">16K104</strain>
    </source>
</reference>
<dbReference type="RefSeq" id="WP_132320142.1">
    <property type="nucleotide sequence ID" value="NZ_SMKR01000052.1"/>
</dbReference>
<feature type="region of interest" description="Disordered" evidence="1">
    <location>
        <begin position="130"/>
        <end position="172"/>
    </location>
</feature>
<evidence type="ECO:0000313" key="4">
    <source>
        <dbReference type="Proteomes" id="UP000295172"/>
    </source>
</evidence>
<dbReference type="OrthoDB" id="7949713at2"/>
<evidence type="ECO:0000256" key="2">
    <source>
        <dbReference type="SAM" id="SignalP"/>
    </source>
</evidence>
<feature type="chain" id="PRO_5038752768" evidence="2">
    <location>
        <begin position="24"/>
        <end position="172"/>
    </location>
</feature>
<feature type="compositionally biased region" description="Basic and acidic residues" evidence="1">
    <location>
        <begin position="81"/>
        <end position="93"/>
    </location>
</feature>
<sequence>MRKTTLAAALLATAALLTGCASEVPDAQVASGTGAQAQATAPTSAPDGLSRDEKAIKFTQCLREQGLDVPDPEPGKGPMLKFDRNSGVTREKVQQAMDACKEFNPQGEGGPNPQQEENGRKFAECMRENGVEKFPDPKPGQRGIMIGPGVADDPDFQQAQETCQPIMAGKQK</sequence>
<comment type="caution">
    <text evidence="3">The sequence shown here is derived from an EMBL/GenBank/DDBJ whole genome shotgun (WGS) entry which is preliminary data.</text>
</comment>
<dbReference type="AlphaFoldDB" id="A0A4R4X691"/>
<accession>A0A4R4X691</accession>
<protein>
    <submittedName>
        <fullName evidence="3">Uncharacterized protein</fullName>
    </submittedName>
</protein>
<organism evidence="3 4">
    <name type="scientific">Kribbella turkmenica</name>
    <dbReference type="NCBI Taxonomy" id="2530375"/>
    <lineage>
        <taxon>Bacteria</taxon>
        <taxon>Bacillati</taxon>
        <taxon>Actinomycetota</taxon>
        <taxon>Actinomycetes</taxon>
        <taxon>Propionibacteriales</taxon>
        <taxon>Kribbellaceae</taxon>
        <taxon>Kribbella</taxon>
    </lineage>
</organism>
<dbReference type="Proteomes" id="UP000295172">
    <property type="component" value="Unassembled WGS sequence"/>
</dbReference>
<feature type="compositionally biased region" description="Low complexity" evidence="1">
    <location>
        <begin position="33"/>
        <end position="46"/>
    </location>
</feature>
<keyword evidence="4" id="KW-1185">Reference proteome</keyword>
<feature type="region of interest" description="Disordered" evidence="1">
    <location>
        <begin position="33"/>
        <end position="94"/>
    </location>
</feature>
<proteinExistence type="predicted"/>